<gene>
    <name evidence="2" type="ORF">NHX12_022600</name>
</gene>
<accession>A0A9Q0EQH6</accession>
<proteinExistence type="predicted"/>
<comment type="caution">
    <text evidence="2">The sequence shown here is derived from an EMBL/GenBank/DDBJ whole genome shotgun (WGS) entry which is preliminary data.</text>
</comment>
<dbReference type="Proteomes" id="UP001148018">
    <property type="component" value="Unassembled WGS sequence"/>
</dbReference>
<name>A0A9Q0EQH6_9TELE</name>
<dbReference type="EMBL" id="JANIIK010000038">
    <property type="protein sequence ID" value="KAJ3610508.1"/>
    <property type="molecule type" value="Genomic_DNA"/>
</dbReference>
<feature type="compositionally biased region" description="Low complexity" evidence="1">
    <location>
        <begin position="10"/>
        <end position="19"/>
    </location>
</feature>
<protein>
    <submittedName>
        <fullName evidence="2">Uncharacterized protein</fullName>
    </submittedName>
</protein>
<evidence type="ECO:0000313" key="2">
    <source>
        <dbReference type="EMBL" id="KAJ3610508.1"/>
    </source>
</evidence>
<evidence type="ECO:0000256" key="1">
    <source>
        <dbReference type="SAM" id="MobiDB-lite"/>
    </source>
</evidence>
<reference evidence="2" key="1">
    <citation type="submission" date="2022-07" db="EMBL/GenBank/DDBJ databases">
        <title>Chromosome-level genome of Muraenolepis orangiensis.</title>
        <authorList>
            <person name="Kim J."/>
        </authorList>
    </citation>
    <scope>NUCLEOTIDE SEQUENCE</scope>
    <source>
        <strain evidence="2">KU_S4_2022</strain>
        <tissue evidence="2">Muscle</tissue>
    </source>
</reference>
<sequence length="108" mass="11539">MGRPRRVPCPEESPSLCLEPPERSTQAQARLKGPGTRGLSPREWQGRSSPCQNPPPKSPSAAASTVREPTNTCSPLGDSSCQSAHGKRAAGGKERDVSRLVTSKMFLN</sequence>
<feature type="compositionally biased region" description="Polar residues" evidence="1">
    <location>
        <begin position="67"/>
        <end position="83"/>
    </location>
</feature>
<evidence type="ECO:0000313" key="3">
    <source>
        <dbReference type="Proteomes" id="UP001148018"/>
    </source>
</evidence>
<feature type="region of interest" description="Disordered" evidence="1">
    <location>
        <begin position="1"/>
        <end position="108"/>
    </location>
</feature>
<dbReference type="AlphaFoldDB" id="A0A9Q0EQH6"/>
<organism evidence="2 3">
    <name type="scientific">Muraenolepis orangiensis</name>
    <name type="common">Patagonian moray cod</name>
    <dbReference type="NCBI Taxonomy" id="630683"/>
    <lineage>
        <taxon>Eukaryota</taxon>
        <taxon>Metazoa</taxon>
        <taxon>Chordata</taxon>
        <taxon>Craniata</taxon>
        <taxon>Vertebrata</taxon>
        <taxon>Euteleostomi</taxon>
        <taxon>Actinopterygii</taxon>
        <taxon>Neopterygii</taxon>
        <taxon>Teleostei</taxon>
        <taxon>Neoteleostei</taxon>
        <taxon>Acanthomorphata</taxon>
        <taxon>Zeiogadaria</taxon>
        <taxon>Gadariae</taxon>
        <taxon>Gadiformes</taxon>
        <taxon>Muraenolepidoidei</taxon>
        <taxon>Muraenolepididae</taxon>
        <taxon>Muraenolepis</taxon>
    </lineage>
</organism>
<keyword evidence="3" id="KW-1185">Reference proteome</keyword>